<protein>
    <submittedName>
        <fullName evidence="1">Uncharacterized protein</fullName>
    </submittedName>
</protein>
<proteinExistence type="predicted"/>
<dbReference type="AlphaFoldDB" id="A0A0T9Q2Y0"/>
<reference evidence="1 2" key="1">
    <citation type="submission" date="2015-03" db="EMBL/GenBank/DDBJ databases">
        <authorList>
            <person name="Murphy D."/>
        </authorList>
    </citation>
    <scope>NUCLEOTIDE SEQUENCE [LARGE SCALE GENOMIC DNA]</scope>
    <source>
        <strain evidence="1 2">Y233</strain>
    </source>
</reference>
<evidence type="ECO:0000313" key="2">
    <source>
        <dbReference type="Proteomes" id="UP000038204"/>
    </source>
</evidence>
<dbReference type="EMBL" id="CQBK01000012">
    <property type="protein sequence ID" value="CNH93729.1"/>
    <property type="molecule type" value="Genomic_DNA"/>
</dbReference>
<gene>
    <name evidence="1" type="ORF">ERS008667_01936</name>
</gene>
<accession>A0A0T9Q2Y0</accession>
<dbReference type="Proteomes" id="UP000038204">
    <property type="component" value="Unassembled WGS sequence"/>
</dbReference>
<sequence>MSLLLVKACPQRGTLQGTQCTPTPLIFEVLYTSFM</sequence>
<organism evidence="1 2">
    <name type="scientific">Yersinia similis</name>
    <dbReference type="NCBI Taxonomy" id="367190"/>
    <lineage>
        <taxon>Bacteria</taxon>
        <taxon>Pseudomonadati</taxon>
        <taxon>Pseudomonadota</taxon>
        <taxon>Gammaproteobacteria</taxon>
        <taxon>Enterobacterales</taxon>
        <taxon>Yersiniaceae</taxon>
        <taxon>Yersinia</taxon>
    </lineage>
</organism>
<name>A0A0T9Q2Y0_9GAMM</name>
<evidence type="ECO:0000313" key="1">
    <source>
        <dbReference type="EMBL" id="CNH93729.1"/>
    </source>
</evidence>